<evidence type="ECO:0000256" key="1">
    <source>
        <dbReference type="ARBA" id="ARBA00009350"/>
    </source>
</evidence>
<dbReference type="PANTHER" id="PTHR37478:SF2">
    <property type="entry name" value="UPF0251 PROTEIN TK0562"/>
    <property type="match status" value="1"/>
</dbReference>
<dbReference type="Proteomes" id="UP000216052">
    <property type="component" value="Chromosome"/>
</dbReference>
<accession>A0ABZ3IY83</accession>
<dbReference type="EMBL" id="CP155571">
    <property type="protein sequence ID" value="XFO70970.1"/>
    <property type="molecule type" value="Genomic_DNA"/>
</dbReference>
<comment type="similarity">
    <text evidence="1 2">Belongs to the UPF0251 family.</text>
</comment>
<keyword evidence="4" id="KW-1185">Reference proteome</keyword>
<sequence length="163" mass="17868">MPRRRCCGWVDQEPQCRRFTPEGKTDAQPVVVGVEELEAVRLKDLEELDQATCAAVMNVSRPTFQRILQSARAKIALALVQGQTILIKGGSYMVKNRVFECRDCGHTWEVAPCTEGRKHGYELACPQCGSMNKMKVDETGVKHACGGHDHGHAHGHGGGCCGH</sequence>
<dbReference type="PANTHER" id="PTHR37478">
    <property type="match status" value="1"/>
</dbReference>
<dbReference type="RefSeq" id="WP_093793636.1">
    <property type="nucleotide sequence ID" value="NZ_CP155571.1"/>
</dbReference>
<dbReference type="HAMAP" id="MF_00674">
    <property type="entry name" value="UPF0251"/>
    <property type="match status" value="1"/>
</dbReference>
<evidence type="ECO:0000313" key="3">
    <source>
        <dbReference type="EMBL" id="XFO70970.1"/>
    </source>
</evidence>
<name>A0ABZ3IY83_SPOA4</name>
<dbReference type="InterPro" id="IPR002852">
    <property type="entry name" value="UPF0251"/>
</dbReference>
<protein>
    <recommendedName>
        <fullName evidence="2">UPF0251 protein SPACI_009700</fullName>
    </recommendedName>
</protein>
<proteinExistence type="inferred from homology"/>
<organism evidence="3 4">
    <name type="scientific">Sporomusa acidovorans (strain ATCC 49682 / DSM 3132 / Mol)</name>
    <dbReference type="NCBI Taxonomy" id="1123286"/>
    <lineage>
        <taxon>Bacteria</taxon>
        <taxon>Bacillati</taxon>
        <taxon>Bacillota</taxon>
        <taxon>Negativicutes</taxon>
        <taxon>Selenomonadales</taxon>
        <taxon>Sporomusaceae</taxon>
        <taxon>Sporomusa</taxon>
    </lineage>
</organism>
<dbReference type="Pfam" id="PF02001">
    <property type="entry name" value="DUF134"/>
    <property type="match status" value="1"/>
</dbReference>
<evidence type="ECO:0000256" key="2">
    <source>
        <dbReference type="HAMAP-Rule" id="MF_00674"/>
    </source>
</evidence>
<evidence type="ECO:0000313" key="4">
    <source>
        <dbReference type="Proteomes" id="UP000216052"/>
    </source>
</evidence>
<reference evidence="3" key="1">
    <citation type="submission" date="2024-05" db="EMBL/GenBank/DDBJ databases">
        <title>Isolation and characterization of Sporomusa carbonis sp. nov., a carboxydotrophic hydrogenogen in the genus of Sporomusa isolated from a charcoal burning pile.</title>
        <authorList>
            <person name="Boeer T."/>
            <person name="Rosenbaum F."/>
            <person name="Eysell L."/>
            <person name="Mueller V."/>
            <person name="Daniel R."/>
            <person name="Poehlein A."/>
        </authorList>
    </citation>
    <scope>NUCLEOTIDE SEQUENCE [LARGE SCALE GENOMIC DNA]</scope>
    <source>
        <strain evidence="3">DSM 3132</strain>
    </source>
</reference>
<gene>
    <name evidence="3" type="ORF">SPACI_009700</name>
</gene>